<keyword evidence="1" id="KW-0472">Membrane</keyword>
<sequence>MMYEEKLLTVARYLEGDMEPQEKQQFETLLQSDQELQDLLDAYKNVHQTLKMKIAPSQEDKDVEATLTSFGKQYFKQGAIPDTAKDAKVISLSSYMKWISVAAILIVGLFVWAPWNTDLYERYGISKEMSVVERGDGNKNNIEKAADLYNAGDFDAAGKILEKEYLADTANSLVAYYYGITLIETNKADEARRILIGLYAGKSVFKYEAAYYIGLSYLKQNNHAQALEWLEKIPQGSPVYEKAQELIKKIR</sequence>
<proteinExistence type="predicted"/>
<dbReference type="KEGG" id="phe:Phep_3303"/>
<dbReference type="EMBL" id="CP001681">
    <property type="protein sequence ID" value="ACU05497.1"/>
    <property type="molecule type" value="Genomic_DNA"/>
</dbReference>
<keyword evidence="3" id="KW-1185">Reference proteome</keyword>
<evidence type="ECO:0000313" key="2">
    <source>
        <dbReference type="EMBL" id="ACU05497.1"/>
    </source>
</evidence>
<dbReference type="OrthoDB" id="1091348at2"/>
<organism evidence="2 3">
    <name type="scientific">Pedobacter heparinus (strain ATCC 13125 / DSM 2366 / CIP 104194 / JCM 7457 / NBRC 12017 / NCIMB 9290 / NRRL B-14731 / HIM 762-3)</name>
    <dbReference type="NCBI Taxonomy" id="485917"/>
    <lineage>
        <taxon>Bacteria</taxon>
        <taxon>Pseudomonadati</taxon>
        <taxon>Bacteroidota</taxon>
        <taxon>Sphingobacteriia</taxon>
        <taxon>Sphingobacteriales</taxon>
        <taxon>Sphingobacteriaceae</taxon>
        <taxon>Pedobacter</taxon>
    </lineage>
</organism>
<dbReference type="SUPFAM" id="SSF48452">
    <property type="entry name" value="TPR-like"/>
    <property type="match status" value="1"/>
</dbReference>
<dbReference type="HOGENOM" id="CLU_096788_0_0_10"/>
<accession>C6Y454</accession>
<feature type="transmembrane region" description="Helical" evidence="1">
    <location>
        <begin position="95"/>
        <end position="115"/>
    </location>
</feature>
<evidence type="ECO:0000256" key="1">
    <source>
        <dbReference type="SAM" id="Phobius"/>
    </source>
</evidence>
<dbReference type="STRING" id="485917.Phep_3303"/>
<name>C6Y454_PEDHD</name>
<dbReference type="Gene3D" id="1.25.40.10">
    <property type="entry name" value="Tetratricopeptide repeat domain"/>
    <property type="match status" value="1"/>
</dbReference>
<reference evidence="2 3" key="1">
    <citation type="journal article" date="2009" name="Stand. Genomic Sci.">
        <title>Complete genome sequence of Pedobacter heparinus type strain (HIM 762-3).</title>
        <authorList>
            <person name="Han C."/>
            <person name="Spring S."/>
            <person name="Lapidus A."/>
            <person name="Del Rio T.G."/>
            <person name="Tice H."/>
            <person name="Copeland A."/>
            <person name="Cheng J.F."/>
            <person name="Lucas S."/>
            <person name="Chen F."/>
            <person name="Nolan M."/>
            <person name="Bruce D."/>
            <person name="Goodwin L."/>
            <person name="Pitluck S."/>
            <person name="Ivanova N."/>
            <person name="Mavromatis K."/>
            <person name="Mikhailova N."/>
            <person name="Pati A."/>
            <person name="Chen A."/>
            <person name="Palaniappan K."/>
            <person name="Land M."/>
            <person name="Hauser L."/>
            <person name="Chang Y.J."/>
            <person name="Jeffries C.C."/>
            <person name="Saunders E."/>
            <person name="Chertkov O."/>
            <person name="Brettin T."/>
            <person name="Goker M."/>
            <person name="Rohde M."/>
            <person name="Bristow J."/>
            <person name="Eisen J.A."/>
            <person name="Markowitz V."/>
            <person name="Hugenholtz P."/>
            <person name="Kyrpides N.C."/>
            <person name="Klenk H.P."/>
            <person name="Detter J.C."/>
        </authorList>
    </citation>
    <scope>NUCLEOTIDE SEQUENCE [LARGE SCALE GENOMIC DNA]</scope>
    <source>
        <strain evidence="3">ATCC 13125 / DSM 2366 / CIP 104194 / JCM 7457 / NBRC 12017 / NCIMB 9290 / NRRL B-14731 / HIM 762-3</strain>
    </source>
</reference>
<evidence type="ECO:0000313" key="3">
    <source>
        <dbReference type="Proteomes" id="UP000000852"/>
    </source>
</evidence>
<keyword evidence="1" id="KW-1133">Transmembrane helix</keyword>
<dbReference type="Proteomes" id="UP000000852">
    <property type="component" value="Chromosome"/>
</dbReference>
<evidence type="ECO:0008006" key="4">
    <source>
        <dbReference type="Google" id="ProtNLM"/>
    </source>
</evidence>
<dbReference type="eggNOG" id="COG1729">
    <property type="taxonomic scope" value="Bacteria"/>
</dbReference>
<dbReference type="RefSeq" id="WP_015809106.1">
    <property type="nucleotide sequence ID" value="NC_013061.1"/>
</dbReference>
<gene>
    <name evidence="2" type="ordered locus">Phep_3303</name>
</gene>
<dbReference type="InterPro" id="IPR011990">
    <property type="entry name" value="TPR-like_helical_dom_sf"/>
</dbReference>
<keyword evidence="1" id="KW-0812">Transmembrane</keyword>
<dbReference type="AlphaFoldDB" id="C6Y454"/>
<protein>
    <recommendedName>
        <fullName evidence="4">Tetratricopeptide repeat protein</fullName>
    </recommendedName>
</protein>